<keyword evidence="3" id="KW-1185">Reference proteome</keyword>
<sequence length="104" mass="11189">MSVKQRLSASVDAELLAVAQEAVAQGHAESVSTWVNDALRLKADHDRRLRALDDFLAAYEAEHGEITEQEMRDAARQARSRAVVVRGAPGTDAPPSPGRDRGAA</sequence>
<accession>F8AUT3</accession>
<evidence type="ECO:0008006" key="4">
    <source>
        <dbReference type="Google" id="ProtNLM"/>
    </source>
</evidence>
<dbReference type="AlphaFoldDB" id="F8AUT3"/>
<evidence type="ECO:0000313" key="3">
    <source>
        <dbReference type="Proteomes" id="UP000001549"/>
    </source>
</evidence>
<dbReference type="HOGENOM" id="CLU_2245998_0_0_11"/>
<organism evidence="2 3">
    <name type="scientific">Candidatus Protofrankia datiscae</name>
    <dbReference type="NCBI Taxonomy" id="2716812"/>
    <lineage>
        <taxon>Bacteria</taxon>
        <taxon>Bacillati</taxon>
        <taxon>Actinomycetota</taxon>
        <taxon>Actinomycetes</taxon>
        <taxon>Frankiales</taxon>
        <taxon>Frankiaceae</taxon>
        <taxon>Protofrankia</taxon>
    </lineage>
</organism>
<dbReference type="Proteomes" id="UP000001549">
    <property type="component" value="Chromosome"/>
</dbReference>
<evidence type="ECO:0000313" key="2">
    <source>
        <dbReference type="EMBL" id="AEH08127.1"/>
    </source>
</evidence>
<protein>
    <recommendedName>
        <fullName evidence="4">CopG family transcriptional regulator</fullName>
    </recommendedName>
</protein>
<name>F8AUT3_9ACTN</name>
<dbReference type="KEGG" id="fsy:FsymDg_0597"/>
<feature type="region of interest" description="Disordered" evidence="1">
    <location>
        <begin position="69"/>
        <end position="104"/>
    </location>
</feature>
<dbReference type="RefSeq" id="WP_013872111.1">
    <property type="nucleotide sequence ID" value="NC_015656.1"/>
</dbReference>
<proteinExistence type="predicted"/>
<reference evidence="2 3" key="1">
    <citation type="submission" date="2011-05" db="EMBL/GenBank/DDBJ databases">
        <title>Complete sequence of chromosome of Frankia symbiont of Datisca glomerata.</title>
        <authorList>
            <consortium name="US DOE Joint Genome Institute"/>
            <person name="Lucas S."/>
            <person name="Han J."/>
            <person name="Lapidus A."/>
            <person name="Cheng J.-F."/>
            <person name="Goodwin L."/>
            <person name="Pitluck S."/>
            <person name="Peters L."/>
            <person name="Mikhailova N."/>
            <person name="Chertkov O."/>
            <person name="Teshima H."/>
            <person name="Han C."/>
            <person name="Tapia R."/>
            <person name="Land M."/>
            <person name="Hauser L."/>
            <person name="Kyrpides N."/>
            <person name="Ivanova N."/>
            <person name="Pagani I."/>
            <person name="Berry A."/>
            <person name="Pawlowski K."/>
            <person name="Persson T."/>
            <person name="Vanden Heuvel B."/>
            <person name="Benson D."/>
            <person name="Woyke T."/>
        </authorList>
    </citation>
    <scope>NUCLEOTIDE SEQUENCE [LARGE SCALE GENOMIC DNA]</scope>
    <source>
        <strain evidence="3">4085684</strain>
    </source>
</reference>
<gene>
    <name evidence="2" type="ordered locus">FsymDg_0597</name>
</gene>
<evidence type="ECO:0000256" key="1">
    <source>
        <dbReference type="SAM" id="MobiDB-lite"/>
    </source>
</evidence>
<dbReference type="STRING" id="656024.FsymDg_0597"/>
<dbReference type="EMBL" id="CP002801">
    <property type="protein sequence ID" value="AEH08127.1"/>
    <property type="molecule type" value="Genomic_DNA"/>
</dbReference>